<keyword evidence="2 5" id="KW-0812">Transmembrane</keyword>
<evidence type="ECO:0000313" key="6">
    <source>
        <dbReference type="EMBL" id="EXJ67493.1"/>
    </source>
</evidence>
<dbReference type="OrthoDB" id="2587356at2759"/>
<gene>
    <name evidence="6" type="ORF">A1O5_09506</name>
</gene>
<accession>W9WHW4</accession>
<feature type="transmembrane region" description="Helical" evidence="5">
    <location>
        <begin position="312"/>
        <end position="333"/>
    </location>
</feature>
<evidence type="ECO:0000256" key="5">
    <source>
        <dbReference type="SAM" id="Phobius"/>
    </source>
</evidence>
<dbReference type="CDD" id="cd06179">
    <property type="entry name" value="MFS_TRI12_like"/>
    <property type="match status" value="1"/>
</dbReference>
<sequence>MFSDMVETDSKSTAQIVEDTKANDVLHEHTPNPDEEPTPHLHAKTFLIVFAVMVVYMAQLINLTGCGAYGRAVAASVGGAQDASWLVVCTVLMVAVFGPPVSQAADYWGRRWFLIGPTACGVVGSIILARATSMPMAIAGEAILSLSYAAQPLLHAVASEVLTHRNRAAAQAAVNVGSGIGACIGLLAGSKLTAPLNGFRNFWYMTAGAYALGVIVVYIFYTPPPREQQLKLTFKEKISKLDGIGFVLLCIGLTLFVMGLSWGENPYPWKNGHVLGPLLIGVSFLAAFVIYEWKFTCVGMVHHDLFSRDRNFAIALGCVFSEGLIFFAANVYFPYQVGLLYEVDGTMLLCRFYCLHDLRHGPAIYCYRYKRLRAPMIFAFSCFLAFNICMATTTLGSGTAVWGYPVLLGCALSVALCVLVTAAQLSTPPHLIAITSGLMISMRSIGGIVGVAIYTAVFNSRLADVLERNVAKAALPLGLPPTSLPLLIADLSANNKTAIATIPGITPLIIQASSRTFLQSFVTSFRGVWITASTFATAALIASFFVYDPINDFTQHIDAPAEREEDMYGER</sequence>
<proteinExistence type="predicted"/>
<dbReference type="GO" id="GO:0005886">
    <property type="term" value="C:plasma membrane"/>
    <property type="evidence" value="ECO:0007669"/>
    <property type="project" value="TreeGrafter"/>
</dbReference>
<keyword evidence="4 5" id="KW-0472">Membrane</keyword>
<dbReference type="RefSeq" id="XP_007748275.1">
    <property type="nucleotide sequence ID" value="XM_007750085.1"/>
</dbReference>
<dbReference type="GO" id="GO:0022857">
    <property type="term" value="F:transmembrane transporter activity"/>
    <property type="evidence" value="ECO:0007669"/>
    <property type="project" value="InterPro"/>
</dbReference>
<evidence type="ECO:0000256" key="4">
    <source>
        <dbReference type="ARBA" id="ARBA00023136"/>
    </source>
</evidence>
<feature type="transmembrane region" description="Helical" evidence="5">
    <location>
        <begin position="202"/>
        <end position="221"/>
    </location>
</feature>
<comment type="subcellular location">
    <subcellularLocation>
        <location evidence="1">Membrane</location>
        <topology evidence="1">Multi-pass membrane protein</topology>
    </subcellularLocation>
</comment>
<name>W9WHW4_9EURO</name>
<dbReference type="PANTHER" id="PTHR23501:SF195">
    <property type="entry name" value="PEP5"/>
    <property type="match status" value="1"/>
</dbReference>
<dbReference type="eggNOG" id="KOG0254">
    <property type="taxonomic scope" value="Eukaryota"/>
</dbReference>
<keyword evidence="7" id="KW-1185">Reference proteome</keyword>
<reference evidence="6 7" key="1">
    <citation type="submission" date="2013-03" db="EMBL/GenBank/DDBJ databases">
        <title>The Genome Sequence of Cladophialophora psammophila CBS 110553.</title>
        <authorList>
            <consortium name="The Broad Institute Genomics Platform"/>
            <person name="Cuomo C."/>
            <person name="de Hoog S."/>
            <person name="Gorbushina A."/>
            <person name="Walker B."/>
            <person name="Young S.K."/>
            <person name="Zeng Q."/>
            <person name="Gargeya S."/>
            <person name="Fitzgerald M."/>
            <person name="Haas B."/>
            <person name="Abouelleil A."/>
            <person name="Allen A.W."/>
            <person name="Alvarado L."/>
            <person name="Arachchi H.M."/>
            <person name="Berlin A.M."/>
            <person name="Chapman S.B."/>
            <person name="Gainer-Dewar J."/>
            <person name="Goldberg J."/>
            <person name="Griggs A."/>
            <person name="Gujja S."/>
            <person name="Hansen M."/>
            <person name="Howarth C."/>
            <person name="Imamovic A."/>
            <person name="Ireland A."/>
            <person name="Larimer J."/>
            <person name="McCowan C."/>
            <person name="Murphy C."/>
            <person name="Pearson M."/>
            <person name="Poon T.W."/>
            <person name="Priest M."/>
            <person name="Roberts A."/>
            <person name="Saif S."/>
            <person name="Shea T."/>
            <person name="Sisk P."/>
            <person name="Sykes S."/>
            <person name="Wortman J."/>
            <person name="Nusbaum C."/>
            <person name="Birren B."/>
        </authorList>
    </citation>
    <scope>NUCLEOTIDE SEQUENCE [LARGE SCALE GENOMIC DNA]</scope>
    <source>
        <strain evidence="6 7">CBS 110553</strain>
    </source>
</reference>
<feature type="transmembrane region" description="Helical" evidence="5">
    <location>
        <begin position="241"/>
        <end position="262"/>
    </location>
</feature>
<feature type="transmembrane region" description="Helical" evidence="5">
    <location>
        <begin position="46"/>
        <end position="70"/>
    </location>
</feature>
<dbReference type="AlphaFoldDB" id="W9WHW4"/>
<evidence type="ECO:0000313" key="7">
    <source>
        <dbReference type="Proteomes" id="UP000019471"/>
    </source>
</evidence>
<keyword evidence="3 5" id="KW-1133">Transmembrane helix</keyword>
<dbReference type="SUPFAM" id="SSF103473">
    <property type="entry name" value="MFS general substrate transporter"/>
    <property type="match status" value="1"/>
</dbReference>
<dbReference type="HOGENOM" id="CLU_000960_25_1_1"/>
<dbReference type="InterPro" id="IPR011701">
    <property type="entry name" value="MFS"/>
</dbReference>
<dbReference type="InterPro" id="IPR053791">
    <property type="entry name" value="MFS_Tri12-like"/>
</dbReference>
<evidence type="ECO:0000256" key="3">
    <source>
        <dbReference type="ARBA" id="ARBA00022989"/>
    </source>
</evidence>
<dbReference type="InterPro" id="IPR036259">
    <property type="entry name" value="MFS_trans_sf"/>
</dbReference>
<dbReference type="PANTHER" id="PTHR23501">
    <property type="entry name" value="MAJOR FACILITATOR SUPERFAMILY"/>
    <property type="match status" value="1"/>
</dbReference>
<feature type="transmembrane region" description="Helical" evidence="5">
    <location>
        <begin position="527"/>
        <end position="547"/>
    </location>
</feature>
<feature type="transmembrane region" description="Helical" evidence="5">
    <location>
        <begin position="376"/>
        <end position="396"/>
    </location>
</feature>
<feature type="transmembrane region" description="Helical" evidence="5">
    <location>
        <begin position="112"/>
        <end position="129"/>
    </location>
</feature>
<comment type="caution">
    <text evidence="6">The sequence shown here is derived from an EMBL/GenBank/DDBJ whole genome shotgun (WGS) entry which is preliminary data.</text>
</comment>
<organism evidence="6 7">
    <name type="scientific">Cladophialophora psammophila CBS 110553</name>
    <dbReference type="NCBI Taxonomy" id="1182543"/>
    <lineage>
        <taxon>Eukaryota</taxon>
        <taxon>Fungi</taxon>
        <taxon>Dikarya</taxon>
        <taxon>Ascomycota</taxon>
        <taxon>Pezizomycotina</taxon>
        <taxon>Eurotiomycetes</taxon>
        <taxon>Chaetothyriomycetidae</taxon>
        <taxon>Chaetothyriales</taxon>
        <taxon>Herpotrichiellaceae</taxon>
        <taxon>Cladophialophora</taxon>
    </lineage>
</organism>
<dbReference type="Pfam" id="PF07690">
    <property type="entry name" value="MFS_1"/>
    <property type="match status" value="1"/>
</dbReference>
<evidence type="ECO:0008006" key="8">
    <source>
        <dbReference type="Google" id="ProtNLM"/>
    </source>
</evidence>
<evidence type="ECO:0000256" key="1">
    <source>
        <dbReference type="ARBA" id="ARBA00004141"/>
    </source>
</evidence>
<dbReference type="GeneID" id="19194202"/>
<dbReference type="EMBL" id="AMGX01000016">
    <property type="protein sequence ID" value="EXJ67493.1"/>
    <property type="molecule type" value="Genomic_DNA"/>
</dbReference>
<feature type="transmembrane region" description="Helical" evidence="5">
    <location>
        <begin position="274"/>
        <end position="291"/>
    </location>
</feature>
<dbReference type="Proteomes" id="UP000019471">
    <property type="component" value="Unassembled WGS sequence"/>
</dbReference>
<feature type="transmembrane region" description="Helical" evidence="5">
    <location>
        <begin position="437"/>
        <end position="457"/>
    </location>
</feature>
<protein>
    <recommendedName>
        <fullName evidence="8">Major facilitator superfamily (MFS) profile domain-containing protein</fullName>
    </recommendedName>
</protein>
<evidence type="ECO:0000256" key="2">
    <source>
        <dbReference type="ARBA" id="ARBA00022692"/>
    </source>
</evidence>
<dbReference type="Gene3D" id="1.20.1250.20">
    <property type="entry name" value="MFS general substrate transporter like domains"/>
    <property type="match status" value="1"/>
</dbReference>
<feature type="transmembrane region" description="Helical" evidence="5">
    <location>
        <begin position="402"/>
        <end position="425"/>
    </location>
</feature>
<feature type="transmembrane region" description="Helical" evidence="5">
    <location>
        <begin position="172"/>
        <end position="190"/>
    </location>
</feature>
<feature type="transmembrane region" description="Helical" evidence="5">
    <location>
        <begin position="82"/>
        <end position="100"/>
    </location>
</feature>